<comment type="caution">
    <text evidence="2">The sequence shown here is derived from an EMBL/GenBank/DDBJ whole genome shotgun (WGS) entry which is preliminary data.</text>
</comment>
<dbReference type="RefSeq" id="WP_107613553.1">
    <property type="nucleotide sequence ID" value="NZ_JAHCOB010000014.1"/>
</dbReference>
<sequence>MIGATPLYGKRLLPKLTNDIYQKNNNFKIKLIMGSSSEIMSKLASDQIDIAFVSNYIKIDAHNFMKKVIYKDQLQLVASKAYWSQSPIAWNDLKKPLK</sequence>
<dbReference type="Pfam" id="PF03466">
    <property type="entry name" value="LysR_substrate"/>
    <property type="match status" value="1"/>
</dbReference>
<dbReference type="AlphaFoldDB" id="A0AB38PGJ4"/>
<protein>
    <submittedName>
        <fullName evidence="2">LysR family transcriptional regulator substrate-binding protein</fullName>
    </submittedName>
</protein>
<dbReference type="Gene3D" id="3.40.190.290">
    <property type="match status" value="1"/>
</dbReference>
<name>A0AB38PGJ4_STAHA</name>
<accession>A0AB38PGJ4</accession>
<proteinExistence type="predicted"/>
<dbReference type="Proteomes" id="UP000316594">
    <property type="component" value="Unassembled WGS sequence"/>
</dbReference>
<dbReference type="CDD" id="cd05466">
    <property type="entry name" value="PBP2_LTTR_substrate"/>
    <property type="match status" value="1"/>
</dbReference>
<reference evidence="2 3" key="1">
    <citation type="submission" date="2019-07" db="EMBL/GenBank/DDBJ databases">
        <title>Genome Sequencing and Assembly of Staphylococcus haemolyticus SDA2.</title>
        <authorList>
            <person name="Emmons C.B."/>
            <person name="Park C."/>
            <person name="Sevigny J.L."/>
            <person name="Andam C."/>
        </authorList>
    </citation>
    <scope>NUCLEOTIDE SEQUENCE [LARGE SCALE GENOMIC DNA]</scope>
    <source>
        <strain evidence="2 3">SDA2</strain>
    </source>
</reference>
<evidence type="ECO:0000313" key="2">
    <source>
        <dbReference type="EMBL" id="TRL77359.1"/>
    </source>
</evidence>
<dbReference type="SUPFAM" id="SSF53850">
    <property type="entry name" value="Periplasmic binding protein-like II"/>
    <property type="match status" value="1"/>
</dbReference>
<organism evidence="2 3">
    <name type="scientific">Staphylococcus haemolyticus</name>
    <dbReference type="NCBI Taxonomy" id="1283"/>
    <lineage>
        <taxon>Bacteria</taxon>
        <taxon>Bacillati</taxon>
        <taxon>Bacillota</taxon>
        <taxon>Bacilli</taxon>
        <taxon>Bacillales</taxon>
        <taxon>Staphylococcaceae</taxon>
        <taxon>Staphylococcus</taxon>
    </lineage>
</organism>
<evidence type="ECO:0000259" key="1">
    <source>
        <dbReference type="Pfam" id="PF03466"/>
    </source>
</evidence>
<dbReference type="EMBL" id="VJMP01000005">
    <property type="protein sequence ID" value="TRL77359.1"/>
    <property type="molecule type" value="Genomic_DNA"/>
</dbReference>
<evidence type="ECO:0000313" key="3">
    <source>
        <dbReference type="Proteomes" id="UP000316594"/>
    </source>
</evidence>
<gene>
    <name evidence="2" type="ORF">FNL11_06825</name>
</gene>
<dbReference type="InterPro" id="IPR005119">
    <property type="entry name" value="LysR_subst-bd"/>
</dbReference>
<feature type="domain" description="LysR substrate-binding" evidence="1">
    <location>
        <begin position="2"/>
        <end position="94"/>
    </location>
</feature>